<protein>
    <submittedName>
        <fullName evidence="4">Diguanylate cyclase (GGDEF)-like protein</fullName>
    </submittedName>
</protein>
<dbReference type="InterPro" id="IPR001638">
    <property type="entry name" value="Solute-binding_3/MltF_N"/>
</dbReference>
<dbReference type="CDD" id="cd01007">
    <property type="entry name" value="PBP2_BvgS_HisK_like"/>
    <property type="match status" value="1"/>
</dbReference>
<dbReference type="SMART" id="SM00052">
    <property type="entry name" value="EAL"/>
    <property type="match status" value="1"/>
</dbReference>
<dbReference type="NCBIfam" id="TIGR00254">
    <property type="entry name" value="GGDEF"/>
    <property type="match status" value="1"/>
</dbReference>
<keyword evidence="1" id="KW-1133">Transmembrane helix</keyword>
<dbReference type="Gene3D" id="3.40.190.10">
    <property type="entry name" value="Periplasmic binding protein-like II"/>
    <property type="match status" value="2"/>
</dbReference>
<keyword evidence="5" id="KW-1185">Reference proteome</keyword>
<dbReference type="SMART" id="SM00062">
    <property type="entry name" value="PBPb"/>
    <property type="match status" value="1"/>
</dbReference>
<evidence type="ECO:0000256" key="1">
    <source>
        <dbReference type="SAM" id="Phobius"/>
    </source>
</evidence>
<evidence type="ECO:0000259" key="2">
    <source>
        <dbReference type="PROSITE" id="PS50883"/>
    </source>
</evidence>
<dbReference type="CDD" id="cd01949">
    <property type="entry name" value="GGDEF"/>
    <property type="match status" value="1"/>
</dbReference>
<keyword evidence="1" id="KW-0812">Transmembrane</keyword>
<organism evidence="4 5">
    <name type="scientific">Cocleimonas flava</name>
    <dbReference type="NCBI Taxonomy" id="634765"/>
    <lineage>
        <taxon>Bacteria</taxon>
        <taxon>Pseudomonadati</taxon>
        <taxon>Pseudomonadota</taxon>
        <taxon>Gammaproteobacteria</taxon>
        <taxon>Thiotrichales</taxon>
        <taxon>Thiotrichaceae</taxon>
        <taxon>Cocleimonas</taxon>
    </lineage>
</organism>
<dbReference type="Gene3D" id="3.30.70.270">
    <property type="match status" value="1"/>
</dbReference>
<dbReference type="OrthoDB" id="9813913at2"/>
<evidence type="ECO:0000313" key="4">
    <source>
        <dbReference type="EMBL" id="TCJ87229.1"/>
    </source>
</evidence>
<dbReference type="CDD" id="cd01948">
    <property type="entry name" value="EAL"/>
    <property type="match status" value="1"/>
</dbReference>
<keyword evidence="1" id="KW-0472">Membrane</keyword>
<dbReference type="Pfam" id="PF00497">
    <property type="entry name" value="SBP_bac_3"/>
    <property type="match status" value="1"/>
</dbReference>
<dbReference type="PANTHER" id="PTHR44757:SF2">
    <property type="entry name" value="BIOFILM ARCHITECTURE MAINTENANCE PROTEIN MBAA"/>
    <property type="match status" value="1"/>
</dbReference>
<sequence>MNLKINKVIIPAIFSLSCIFIAMVFTDKLPHYFSLDADQSKNSIDDILYSDNYELELTDHEKQWLSQHSAIRLGISRHFPPFGSVNSDNEFIGFSADFMRMIEYRLKIKFDMAKDASWGETMEMAKAGQLDMIASIVNTETRRSFLEFTEPYVSNPTVIINDSVAKGYLRTLDNLKGKKIAATKGSFVSNELSRKYPEIEIIDVKNSHDALSMAHSGLVDAYVGNAVAAGYLINKYHFHDLSFSGQTEYSSTYSIGIVKSNMMLVGIIKKVLASISEVDREIISNYWFRMGMQPHIAMNKVVIIGTVLAGLLLLVLAWTYSLRKTQRQLKTSEELLKTSRRLLTREIEVDHLTGLGNRRKFNKLLEQQIEQSKSIDEPFTLIYLDLDNIKQVNISMGHSIGDLLIIEVSKRLKSCLESTNEITRVAGDEFMIILPGVSDKKKISVTTKCINNCLSLPFHINEHEIVTSTSIGITCYPEDATTSTELINNADQTMDFSKNNGSKSITFYDSSMKHNTALKNDTIRDLRLTVKKEQFILLYQPIIDLSKNKICKAEALIRWNHPSRGFISPEEFIPLAEEAGLINEIGEWTFKEAVSQTARVMKILDNEFQMSINTSPLQYHKNGMKIDIWNSYLDSYGLSGKNLVMEITEGILMKPSSTVINNLNQLKNSGIDVAIDDFGTGYSSLSYLKSYDFNFLKIDQSFVRNLTVDSDDMALVKAIIIMAHKLRCKVIAEGIETKEQSDILFGAGCDYGQGFYYSKPLIASDFEDFVTHWDSKNTDRTKSLIPFQKDPNALSSSNISL</sequence>
<dbReference type="PROSITE" id="PS50883">
    <property type="entry name" value="EAL"/>
    <property type="match status" value="1"/>
</dbReference>
<dbReference type="SUPFAM" id="SSF55073">
    <property type="entry name" value="Nucleotide cyclase"/>
    <property type="match status" value="1"/>
</dbReference>
<evidence type="ECO:0000259" key="3">
    <source>
        <dbReference type="PROSITE" id="PS50887"/>
    </source>
</evidence>
<feature type="transmembrane region" description="Helical" evidence="1">
    <location>
        <begin position="301"/>
        <end position="320"/>
    </location>
</feature>
<gene>
    <name evidence="4" type="ORF">EV695_1737</name>
</gene>
<dbReference type="PROSITE" id="PS51257">
    <property type="entry name" value="PROKAR_LIPOPROTEIN"/>
    <property type="match status" value="1"/>
</dbReference>
<reference evidence="4 5" key="1">
    <citation type="submission" date="2019-03" db="EMBL/GenBank/DDBJ databases">
        <title>Genomic Encyclopedia of Type Strains, Phase IV (KMG-IV): sequencing the most valuable type-strain genomes for metagenomic binning, comparative biology and taxonomic classification.</title>
        <authorList>
            <person name="Goeker M."/>
        </authorList>
    </citation>
    <scope>NUCLEOTIDE SEQUENCE [LARGE SCALE GENOMIC DNA]</scope>
    <source>
        <strain evidence="4 5">DSM 24830</strain>
    </source>
</reference>
<dbReference type="PROSITE" id="PS50887">
    <property type="entry name" value="GGDEF"/>
    <property type="match status" value="1"/>
</dbReference>
<dbReference type="InterPro" id="IPR001633">
    <property type="entry name" value="EAL_dom"/>
</dbReference>
<dbReference type="SUPFAM" id="SSF53850">
    <property type="entry name" value="Periplasmic binding protein-like II"/>
    <property type="match status" value="1"/>
</dbReference>
<dbReference type="AlphaFoldDB" id="A0A4R1F438"/>
<dbReference type="Pfam" id="PF00990">
    <property type="entry name" value="GGDEF"/>
    <property type="match status" value="1"/>
</dbReference>
<dbReference type="InterPro" id="IPR043128">
    <property type="entry name" value="Rev_trsase/Diguanyl_cyclase"/>
</dbReference>
<dbReference type="InterPro" id="IPR035919">
    <property type="entry name" value="EAL_sf"/>
</dbReference>
<dbReference type="Gene3D" id="3.20.20.450">
    <property type="entry name" value="EAL domain"/>
    <property type="match status" value="1"/>
</dbReference>
<comment type="caution">
    <text evidence="4">The sequence shown here is derived from an EMBL/GenBank/DDBJ whole genome shotgun (WGS) entry which is preliminary data.</text>
</comment>
<dbReference type="Pfam" id="PF00563">
    <property type="entry name" value="EAL"/>
    <property type="match status" value="1"/>
</dbReference>
<evidence type="ECO:0000313" key="5">
    <source>
        <dbReference type="Proteomes" id="UP000294887"/>
    </source>
</evidence>
<name>A0A4R1F438_9GAMM</name>
<dbReference type="EMBL" id="SMFQ01000003">
    <property type="protein sequence ID" value="TCJ87229.1"/>
    <property type="molecule type" value="Genomic_DNA"/>
</dbReference>
<dbReference type="Proteomes" id="UP000294887">
    <property type="component" value="Unassembled WGS sequence"/>
</dbReference>
<dbReference type="InterPro" id="IPR000160">
    <property type="entry name" value="GGDEF_dom"/>
</dbReference>
<dbReference type="InterPro" id="IPR029787">
    <property type="entry name" value="Nucleotide_cyclase"/>
</dbReference>
<dbReference type="PANTHER" id="PTHR44757">
    <property type="entry name" value="DIGUANYLATE CYCLASE DGCP"/>
    <property type="match status" value="1"/>
</dbReference>
<dbReference type="RefSeq" id="WP_131905524.1">
    <property type="nucleotide sequence ID" value="NZ_BAAAFU010000004.1"/>
</dbReference>
<dbReference type="SUPFAM" id="SSF141868">
    <property type="entry name" value="EAL domain-like"/>
    <property type="match status" value="1"/>
</dbReference>
<dbReference type="InterPro" id="IPR052155">
    <property type="entry name" value="Biofilm_reg_signaling"/>
</dbReference>
<dbReference type="SMART" id="SM00267">
    <property type="entry name" value="GGDEF"/>
    <property type="match status" value="1"/>
</dbReference>
<feature type="domain" description="EAL" evidence="2">
    <location>
        <begin position="519"/>
        <end position="774"/>
    </location>
</feature>
<proteinExistence type="predicted"/>
<feature type="domain" description="GGDEF" evidence="3">
    <location>
        <begin position="377"/>
        <end position="510"/>
    </location>
</feature>
<accession>A0A4R1F438</accession>